<dbReference type="eggNOG" id="ENOG502QW0X">
    <property type="taxonomic scope" value="Eukaryota"/>
</dbReference>
<dbReference type="KEGG" id="smo:SELMODRAFT_420760"/>
<keyword evidence="10" id="KW-1185">Reference proteome</keyword>
<evidence type="ECO:0000256" key="6">
    <source>
        <dbReference type="PROSITE-ProRule" id="PRU10040"/>
    </source>
</evidence>
<proteinExistence type="inferred from homology"/>
<dbReference type="InParanoid" id="D8SD11"/>
<comment type="similarity">
    <text evidence="3">In the C-terminal section; belongs to the pectinesterase family.</text>
</comment>
<dbReference type="InterPro" id="IPR035513">
    <property type="entry name" value="Invertase/methylesterase_inhib"/>
</dbReference>
<evidence type="ECO:0000256" key="5">
    <source>
        <dbReference type="ARBA" id="ARBA00023085"/>
    </source>
</evidence>
<comment type="similarity">
    <text evidence="2">In the N-terminal section; belongs to the PMEI family.</text>
</comment>
<dbReference type="Gene3D" id="2.160.20.10">
    <property type="entry name" value="Single-stranded right-handed beta-helix, Pectin lyase-like"/>
    <property type="match status" value="1"/>
</dbReference>
<dbReference type="STRING" id="88036.D8SD11"/>
<dbReference type="PANTHER" id="PTHR31707">
    <property type="entry name" value="PECTINESTERASE"/>
    <property type="match status" value="1"/>
</dbReference>
<dbReference type="SMART" id="SM00856">
    <property type="entry name" value="PMEI"/>
    <property type="match status" value="1"/>
</dbReference>
<keyword evidence="4 7" id="KW-0378">Hydrolase</keyword>
<reference evidence="9 10" key="1">
    <citation type="journal article" date="2011" name="Science">
        <title>The Selaginella genome identifies genetic changes associated with the evolution of vascular plants.</title>
        <authorList>
            <person name="Banks J.A."/>
            <person name="Nishiyama T."/>
            <person name="Hasebe M."/>
            <person name="Bowman J.L."/>
            <person name="Gribskov M."/>
            <person name="dePamphilis C."/>
            <person name="Albert V.A."/>
            <person name="Aono N."/>
            <person name="Aoyama T."/>
            <person name="Ambrose B.A."/>
            <person name="Ashton N.W."/>
            <person name="Axtell M.J."/>
            <person name="Barker E."/>
            <person name="Barker M.S."/>
            <person name="Bennetzen J.L."/>
            <person name="Bonawitz N.D."/>
            <person name="Chapple C."/>
            <person name="Cheng C."/>
            <person name="Correa L.G."/>
            <person name="Dacre M."/>
            <person name="DeBarry J."/>
            <person name="Dreyer I."/>
            <person name="Elias M."/>
            <person name="Engstrom E.M."/>
            <person name="Estelle M."/>
            <person name="Feng L."/>
            <person name="Finet C."/>
            <person name="Floyd S.K."/>
            <person name="Frommer W.B."/>
            <person name="Fujita T."/>
            <person name="Gramzow L."/>
            <person name="Gutensohn M."/>
            <person name="Harholt J."/>
            <person name="Hattori M."/>
            <person name="Heyl A."/>
            <person name="Hirai T."/>
            <person name="Hiwatashi Y."/>
            <person name="Ishikawa M."/>
            <person name="Iwata M."/>
            <person name="Karol K.G."/>
            <person name="Koehler B."/>
            <person name="Kolukisaoglu U."/>
            <person name="Kubo M."/>
            <person name="Kurata T."/>
            <person name="Lalonde S."/>
            <person name="Li K."/>
            <person name="Li Y."/>
            <person name="Litt A."/>
            <person name="Lyons E."/>
            <person name="Manning G."/>
            <person name="Maruyama T."/>
            <person name="Michael T.P."/>
            <person name="Mikami K."/>
            <person name="Miyazaki S."/>
            <person name="Morinaga S."/>
            <person name="Murata T."/>
            <person name="Mueller-Roeber B."/>
            <person name="Nelson D.R."/>
            <person name="Obara M."/>
            <person name="Oguri Y."/>
            <person name="Olmstead R.G."/>
            <person name="Onodera N."/>
            <person name="Petersen B.L."/>
            <person name="Pils B."/>
            <person name="Prigge M."/>
            <person name="Rensing S.A."/>
            <person name="Riano-Pachon D.M."/>
            <person name="Roberts A.W."/>
            <person name="Sato Y."/>
            <person name="Scheller H.V."/>
            <person name="Schulz B."/>
            <person name="Schulz C."/>
            <person name="Shakirov E.V."/>
            <person name="Shibagaki N."/>
            <person name="Shinohara N."/>
            <person name="Shippen D.E."/>
            <person name="Soerensen I."/>
            <person name="Sotooka R."/>
            <person name="Sugimoto N."/>
            <person name="Sugita M."/>
            <person name="Sumikawa N."/>
            <person name="Tanurdzic M."/>
            <person name="Theissen G."/>
            <person name="Ulvskov P."/>
            <person name="Wakazuki S."/>
            <person name="Weng J.K."/>
            <person name="Willats W.W."/>
            <person name="Wipf D."/>
            <person name="Wolf P.G."/>
            <person name="Yang L."/>
            <person name="Zimmer A.D."/>
            <person name="Zhu Q."/>
            <person name="Mitros T."/>
            <person name="Hellsten U."/>
            <person name="Loque D."/>
            <person name="Otillar R."/>
            <person name="Salamov A."/>
            <person name="Schmutz J."/>
            <person name="Shapiro H."/>
            <person name="Lindquist E."/>
            <person name="Lucas S."/>
            <person name="Rokhsar D."/>
            <person name="Grigoriev I.V."/>
        </authorList>
    </citation>
    <scope>NUCLEOTIDE SEQUENCE [LARGE SCALE GENOMIC DNA]</scope>
</reference>
<dbReference type="GO" id="GO:0045490">
    <property type="term" value="P:pectin catabolic process"/>
    <property type="evidence" value="ECO:0007669"/>
    <property type="project" value="UniProtKB-UniRule"/>
</dbReference>
<dbReference type="SUPFAM" id="SSF101148">
    <property type="entry name" value="Plant invertase/pectin methylesterase inhibitor"/>
    <property type="match status" value="1"/>
</dbReference>
<dbReference type="InterPro" id="IPR006501">
    <property type="entry name" value="Pectinesterase_inhib_dom"/>
</dbReference>
<comment type="catalytic activity">
    <reaction evidence="7">
        <text>[(1-&gt;4)-alpha-D-galacturonosyl methyl ester](n) + n H2O = [(1-&gt;4)-alpha-D-galacturonosyl](n) + n methanol + n H(+)</text>
        <dbReference type="Rhea" id="RHEA:22380"/>
        <dbReference type="Rhea" id="RHEA-COMP:14570"/>
        <dbReference type="Rhea" id="RHEA-COMP:14573"/>
        <dbReference type="ChEBI" id="CHEBI:15377"/>
        <dbReference type="ChEBI" id="CHEBI:15378"/>
        <dbReference type="ChEBI" id="CHEBI:17790"/>
        <dbReference type="ChEBI" id="CHEBI:140522"/>
        <dbReference type="ChEBI" id="CHEBI:140523"/>
        <dbReference type="EC" id="3.1.1.11"/>
    </reaction>
</comment>
<dbReference type="Pfam" id="PF01095">
    <property type="entry name" value="Pectinesterase"/>
    <property type="match status" value="1"/>
</dbReference>
<evidence type="ECO:0000256" key="3">
    <source>
        <dbReference type="ARBA" id="ARBA00007786"/>
    </source>
</evidence>
<comment type="pathway">
    <text evidence="1 7">Glycan metabolism; pectin degradation; 2-dehydro-3-deoxy-D-gluconate from pectin: step 1/5.</text>
</comment>
<dbReference type="EC" id="3.1.1.11" evidence="7"/>
<organism evidence="10">
    <name type="scientific">Selaginella moellendorffii</name>
    <name type="common">Spikemoss</name>
    <dbReference type="NCBI Taxonomy" id="88036"/>
    <lineage>
        <taxon>Eukaryota</taxon>
        <taxon>Viridiplantae</taxon>
        <taxon>Streptophyta</taxon>
        <taxon>Embryophyta</taxon>
        <taxon>Tracheophyta</taxon>
        <taxon>Lycopodiopsida</taxon>
        <taxon>Selaginellales</taxon>
        <taxon>Selaginellaceae</taxon>
        <taxon>Selaginella</taxon>
    </lineage>
</organism>
<dbReference type="AlphaFoldDB" id="D8SD11"/>
<gene>
    <name evidence="9" type="ORF">SELMODRAFT_420760</name>
</gene>
<dbReference type="FunCoup" id="D8SD11">
    <property type="interactions" value="123"/>
</dbReference>
<name>D8SD11_SELML</name>
<evidence type="ECO:0000256" key="4">
    <source>
        <dbReference type="ARBA" id="ARBA00022801"/>
    </source>
</evidence>
<dbReference type="Gramene" id="EFJ17948">
    <property type="protein sequence ID" value="EFJ17948"/>
    <property type="gene ID" value="SELMODRAFT_420760"/>
</dbReference>
<dbReference type="SUPFAM" id="SSF51126">
    <property type="entry name" value="Pectin lyase-like"/>
    <property type="match status" value="1"/>
</dbReference>
<protein>
    <recommendedName>
        <fullName evidence="7">Pectinesterase</fullName>
        <ecNumber evidence="7">3.1.1.11</ecNumber>
    </recommendedName>
</protein>
<dbReference type="Gene3D" id="1.20.140.40">
    <property type="entry name" value="Invertase/pectin methylesterase inhibitor family protein"/>
    <property type="match status" value="1"/>
</dbReference>
<dbReference type="UniPathway" id="UPA00545">
    <property type="reaction ID" value="UER00823"/>
</dbReference>
<dbReference type="Proteomes" id="UP000001514">
    <property type="component" value="Unassembled WGS sequence"/>
</dbReference>
<dbReference type="GO" id="GO:0046910">
    <property type="term" value="F:pectinesterase inhibitor activity"/>
    <property type="evidence" value="ECO:0000318"/>
    <property type="project" value="GO_Central"/>
</dbReference>
<keyword evidence="5 7" id="KW-0063">Aspartyl esterase</keyword>
<accession>D8SD11</accession>
<dbReference type="GO" id="GO:0030599">
    <property type="term" value="F:pectinesterase activity"/>
    <property type="evidence" value="ECO:0000318"/>
    <property type="project" value="GO_Central"/>
</dbReference>
<feature type="domain" description="Pectinesterase inhibitor" evidence="8">
    <location>
        <begin position="2"/>
        <end position="151"/>
    </location>
</feature>
<evidence type="ECO:0000259" key="8">
    <source>
        <dbReference type="SMART" id="SM00856"/>
    </source>
</evidence>
<dbReference type="InterPro" id="IPR011050">
    <property type="entry name" value="Pectin_lyase_fold/virulence"/>
</dbReference>
<sequence length="533" mass="58651">MNTTGNISLVCQATQFPDVCYSSLVTSPGATNAKYSQQLVGISITIAYQGVNESDAFADQLIQESASDVSVKGIARDCKDLLTSSKFWLQECVDSDLDKQVQDMQQWLSGVLTYQTDCTSSLSVVKKTKFIKKMMHKLESVARLISNALSMVDAFASYGSNPQHWKRPTLHKRKLQASLTSSFFSVDTTSNSAPSWLGMHDRRLLEAPASLISPSAIVSRTPDQPQLTIFTSIQAAVDHAPNHCTARYVIYIKAGVYPENVRIPLQKSMLMFVGDGMDKTIIRGSMSVSKGGTTTFASATLAVNGKGFLARDLTVENTAGPEGHQAVALRVDSDMSAFHSCSILGYQDTLYAHTFRQFYRDCRIEGTIDFIFGNAAAVLQNCLIRVRPGNPGVILSTVTAQGRLDPAQSTGLVFQNCTVNGTEEYMRGLLAEPRKHLAYLGRPWKLYSRTIFLHTYMESLVRPEGWLPWDGNFALATLYFAEYLSCGPGASAFSRVPWSTQLSIADALGYTVQSFIQGDSWLPSTNIPFFHFI</sequence>
<dbReference type="PROSITE" id="PS00503">
    <property type="entry name" value="PECTINESTERASE_2"/>
    <property type="match status" value="1"/>
</dbReference>
<dbReference type="EMBL" id="GL377612">
    <property type="protein sequence ID" value="EFJ17948.1"/>
    <property type="molecule type" value="Genomic_DNA"/>
</dbReference>
<evidence type="ECO:0000256" key="2">
    <source>
        <dbReference type="ARBA" id="ARBA00006027"/>
    </source>
</evidence>
<dbReference type="InterPro" id="IPR012334">
    <property type="entry name" value="Pectin_lyas_fold"/>
</dbReference>
<feature type="active site" evidence="6">
    <location>
        <position position="369"/>
    </location>
</feature>
<dbReference type="GO" id="GO:0042545">
    <property type="term" value="P:cell wall modification"/>
    <property type="evidence" value="ECO:0007669"/>
    <property type="project" value="UniProtKB-UniRule"/>
</dbReference>
<evidence type="ECO:0000313" key="9">
    <source>
        <dbReference type="EMBL" id="EFJ17948.1"/>
    </source>
</evidence>
<dbReference type="NCBIfam" id="TIGR01614">
    <property type="entry name" value="PME_inhib"/>
    <property type="match status" value="1"/>
</dbReference>
<dbReference type="OMA" id="WLPATIN"/>
<dbReference type="Pfam" id="PF04043">
    <property type="entry name" value="PMEI"/>
    <property type="match status" value="1"/>
</dbReference>
<dbReference type="FunFam" id="2.160.20.10:FF:000001">
    <property type="entry name" value="Pectinesterase"/>
    <property type="match status" value="1"/>
</dbReference>
<dbReference type="InterPro" id="IPR000070">
    <property type="entry name" value="Pectinesterase_cat"/>
</dbReference>
<evidence type="ECO:0000256" key="7">
    <source>
        <dbReference type="RuleBase" id="RU000589"/>
    </source>
</evidence>
<evidence type="ECO:0000256" key="1">
    <source>
        <dbReference type="ARBA" id="ARBA00005184"/>
    </source>
</evidence>
<evidence type="ECO:0000313" key="10">
    <source>
        <dbReference type="Proteomes" id="UP000001514"/>
    </source>
</evidence>
<dbReference type="CDD" id="cd15798">
    <property type="entry name" value="PMEI-like_3"/>
    <property type="match status" value="1"/>
</dbReference>
<dbReference type="InterPro" id="IPR033131">
    <property type="entry name" value="Pectinesterase_Asp_AS"/>
</dbReference>
<dbReference type="HOGENOM" id="CLU_012243_9_3_1"/>